<sequence length="204" mass="23765">MQQAEKKAKNVEQVVFTVKKLNKEICKELSTLEEKAKLRLKRKLADRLLGTQQLGRGKFTPEDRPFLLTDELSGSLREIKPQGDVLVARLKSLQKRNMMPVPGEKRIRSKLKKKLRVKKIEKRSHKEVTLGSRGDVLVARLKSLQKRNMMPVPGEKRIRSKLKKKLRVKKIEKRSHKESTYAYGARLICAALFYRQHTVCFYMI</sequence>
<dbReference type="InterPro" id="IPR011687">
    <property type="entry name" value="Nop53/GLTSCR2"/>
</dbReference>
<dbReference type="EMBL" id="UYWY01022735">
    <property type="protein sequence ID" value="VDM46578.1"/>
    <property type="molecule type" value="Genomic_DNA"/>
</dbReference>
<dbReference type="Pfam" id="PF07767">
    <property type="entry name" value="Nop53"/>
    <property type="match status" value="1"/>
</dbReference>
<evidence type="ECO:0000256" key="5">
    <source>
        <dbReference type="ARBA" id="ARBA00022517"/>
    </source>
</evidence>
<name>A0A183V3D6_TOXCA</name>
<evidence type="ECO:0000313" key="7">
    <source>
        <dbReference type="EMBL" id="VDM46578.1"/>
    </source>
</evidence>
<protein>
    <recommendedName>
        <fullName evidence="4">Ribosome biogenesis protein NOP53</fullName>
    </recommendedName>
</protein>
<evidence type="ECO:0000256" key="2">
    <source>
        <dbReference type="ARBA" id="ARBA00004642"/>
    </source>
</evidence>
<accession>A0A183V3D6</accession>
<keyword evidence="8" id="KW-1185">Reference proteome</keyword>
<comment type="similarity">
    <text evidence="3">Belongs to the NOP53 family.</text>
</comment>
<keyword evidence="5" id="KW-0690">Ribosome biogenesis</keyword>
<dbReference type="WBParaSite" id="TCNE_0001525701-mRNA-1">
    <property type="protein sequence ID" value="TCNE_0001525701-mRNA-1"/>
    <property type="gene ID" value="TCNE_0001525701"/>
</dbReference>
<proteinExistence type="inferred from homology"/>
<evidence type="ECO:0000256" key="3">
    <source>
        <dbReference type="ARBA" id="ARBA00008838"/>
    </source>
</evidence>
<evidence type="ECO:0000256" key="6">
    <source>
        <dbReference type="ARBA" id="ARBA00023242"/>
    </source>
</evidence>
<dbReference type="GO" id="GO:0000027">
    <property type="term" value="P:ribosomal large subunit assembly"/>
    <property type="evidence" value="ECO:0007669"/>
    <property type="project" value="TreeGrafter"/>
</dbReference>
<dbReference type="AlphaFoldDB" id="A0A183V3D6"/>
<dbReference type="GO" id="GO:0006364">
    <property type="term" value="P:rRNA processing"/>
    <property type="evidence" value="ECO:0007669"/>
    <property type="project" value="TreeGrafter"/>
</dbReference>
<dbReference type="GO" id="GO:0005654">
    <property type="term" value="C:nucleoplasm"/>
    <property type="evidence" value="ECO:0007669"/>
    <property type="project" value="UniProtKB-SubCell"/>
</dbReference>
<reference evidence="9" key="1">
    <citation type="submission" date="2016-06" db="UniProtKB">
        <authorList>
            <consortium name="WormBaseParasite"/>
        </authorList>
    </citation>
    <scope>IDENTIFICATION</scope>
</reference>
<keyword evidence="6" id="KW-0539">Nucleus</keyword>
<reference evidence="7 8" key="2">
    <citation type="submission" date="2018-11" db="EMBL/GenBank/DDBJ databases">
        <authorList>
            <consortium name="Pathogen Informatics"/>
        </authorList>
    </citation>
    <scope>NUCLEOTIDE SEQUENCE [LARGE SCALE GENOMIC DNA]</scope>
</reference>
<dbReference type="GO" id="GO:0008097">
    <property type="term" value="F:5S rRNA binding"/>
    <property type="evidence" value="ECO:0007669"/>
    <property type="project" value="TreeGrafter"/>
</dbReference>
<gene>
    <name evidence="7" type="ORF">TCNE_LOCUS15257</name>
</gene>
<evidence type="ECO:0000256" key="4">
    <source>
        <dbReference type="ARBA" id="ARBA00018339"/>
    </source>
</evidence>
<evidence type="ECO:0000313" key="9">
    <source>
        <dbReference type="WBParaSite" id="TCNE_0001525701-mRNA-1"/>
    </source>
</evidence>
<dbReference type="PANTHER" id="PTHR14211">
    <property type="entry name" value="GLIOMA SUPPRESSOR CANDIDATE REGION GENE 2"/>
    <property type="match status" value="1"/>
</dbReference>
<organism evidence="8 9">
    <name type="scientific">Toxocara canis</name>
    <name type="common">Canine roundworm</name>
    <dbReference type="NCBI Taxonomy" id="6265"/>
    <lineage>
        <taxon>Eukaryota</taxon>
        <taxon>Metazoa</taxon>
        <taxon>Ecdysozoa</taxon>
        <taxon>Nematoda</taxon>
        <taxon>Chromadorea</taxon>
        <taxon>Rhabditida</taxon>
        <taxon>Spirurina</taxon>
        <taxon>Ascaridomorpha</taxon>
        <taxon>Ascaridoidea</taxon>
        <taxon>Toxocaridae</taxon>
        <taxon>Toxocara</taxon>
    </lineage>
</organism>
<dbReference type="PANTHER" id="PTHR14211:SF7">
    <property type="entry name" value="RIBOSOME BIOGENESIS PROTEIN NOP53"/>
    <property type="match status" value="1"/>
</dbReference>
<dbReference type="GO" id="GO:0005730">
    <property type="term" value="C:nucleolus"/>
    <property type="evidence" value="ECO:0007669"/>
    <property type="project" value="UniProtKB-SubCell"/>
</dbReference>
<evidence type="ECO:0000313" key="8">
    <source>
        <dbReference type="Proteomes" id="UP000050794"/>
    </source>
</evidence>
<evidence type="ECO:0000256" key="1">
    <source>
        <dbReference type="ARBA" id="ARBA00004604"/>
    </source>
</evidence>
<dbReference type="Proteomes" id="UP000050794">
    <property type="component" value="Unassembled WGS sequence"/>
</dbReference>
<comment type="subcellular location">
    <subcellularLocation>
        <location evidence="1">Nucleus</location>
        <location evidence="1">Nucleolus</location>
    </subcellularLocation>
    <subcellularLocation>
        <location evidence="2">Nucleus</location>
        <location evidence="2">Nucleoplasm</location>
    </subcellularLocation>
</comment>